<keyword evidence="3" id="KW-1185">Reference proteome</keyword>
<dbReference type="STRING" id="74649.A0A2P6R780"/>
<dbReference type="InterPro" id="IPR050796">
    <property type="entry name" value="SCF_F-box_component"/>
</dbReference>
<sequence length="442" mass="50801">MANFSKLYSSEDLVEQILSGLPPKSLMRFKCVCDLWCNLIKSPSFVAKHLSGSMRASSMPVLFKRPVPRDKENNIMDEKGVENDDDDVGTLLWSLNLCNEDDNDYLLSTVLEELNVPLPAPLKLKHSSDLTIAGHCDGIICLKLFTGNVILCNPAMKEFKLLPKSFLLLCNDDFDDLWSLSYELRYYTEQLGFGYDPEGKDYKVLRFVIYDESCYWFKAEVYTMDSNSWREIKTEYNNIIQFVNWSSDQPIYFNGICYWQVSGSRGEFILSFDMGNELFHEILNPDLPDKCGVVRLAVWKEFISLFTYQEEIVVPPSYDMWVMMDDLGDGKGSWTKYFTIGPVEGDKWPLLFWKGDQLLMESNDGQIVLYNIGTQILKYLPIHFIRDLYYSQELVYVNSIVSINGGNVLEDIHISAFYGNGKFYSINKGDVIDISAFYGITS</sequence>
<dbReference type="Gramene" id="PRQ42296">
    <property type="protein sequence ID" value="PRQ42296"/>
    <property type="gene ID" value="RchiOBHm_Chr3g0456091"/>
</dbReference>
<dbReference type="PANTHER" id="PTHR31672">
    <property type="entry name" value="BNACNNG10540D PROTEIN"/>
    <property type="match status" value="1"/>
</dbReference>
<dbReference type="PANTHER" id="PTHR31672:SF13">
    <property type="entry name" value="F-BOX PROTEIN CPR30-LIKE"/>
    <property type="match status" value="1"/>
</dbReference>
<dbReference type="Pfam" id="PF07734">
    <property type="entry name" value="FBA_1"/>
    <property type="match status" value="1"/>
</dbReference>
<dbReference type="InterPro" id="IPR006527">
    <property type="entry name" value="F-box-assoc_dom_typ1"/>
</dbReference>
<reference evidence="2 3" key="1">
    <citation type="journal article" date="2018" name="Nat. Genet.">
        <title>The Rosa genome provides new insights in the design of modern roses.</title>
        <authorList>
            <person name="Bendahmane M."/>
        </authorList>
    </citation>
    <scope>NUCLEOTIDE SEQUENCE [LARGE SCALE GENOMIC DNA]</scope>
    <source>
        <strain evidence="3">cv. Old Blush</strain>
    </source>
</reference>
<dbReference type="Proteomes" id="UP000238479">
    <property type="component" value="Chromosome 3"/>
</dbReference>
<dbReference type="AlphaFoldDB" id="A0A2P6R780"/>
<dbReference type="InterPro" id="IPR001810">
    <property type="entry name" value="F-box_dom"/>
</dbReference>
<dbReference type="Gene3D" id="1.20.1280.50">
    <property type="match status" value="1"/>
</dbReference>
<dbReference type="InterPro" id="IPR017451">
    <property type="entry name" value="F-box-assoc_interact_dom"/>
</dbReference>
<evidence type="ECO:0000313" key="2">
    <source>
        <dbReference type="EMBL" id="PRQ42296.1"/>
    </source>
</evidence>
<protein>
    <submittedName>
        <fullName evidence="2">Putative F-box domain-containing protein</fullName>
    </submittedName>
</protein>
<dbReference type="EMBL" id="PDCK01000041">
    <property type="protein sequence ID" value="PRQ42296.1"/>
    <property type="molecule type" value="Genomic_DNA"/>
</dbReference>
<evidence type="ECO:0000313" key="3">
    <source>
        <dbReference type="Proteomes" id="UP000238479"/>
    </source>
</evidence>
<evidence type="ECO:0000259" key="1">
    <source>
        <dbReference type="SMART" id="SM00256"/>
    </source>
</evidence>
<comment type="caution">
    <text evidence="2">The sequence shown here is derived from an EMBL/GenBank/DDBJ whole genome shotgun (WGS) entry which is preliminary data.</text>
</comment>
<name>A0A2P6R780_ROSCH</name>
<gene>
    <name evidence="2" type="ORF">RchiOBHm_Chr3g0456091</name>
</gene>
<dbReference type="SMART" id="SM00256">
    <property type="entry name" value="FBOX"/>
    <property type="match status" value="1"/>
</dbReference>
<dbReference type="NCBIfam" id="TIGR01640">
    <property type="entry name" value="F_box_assoc_1"/>
    <property type="match status" value="1"/>
</dbReference>
<dbReference type="CDD" id="cd22157">
    <property type="entry name" value="F-box_AtFBW1-like"/>
    <property type="match status" value="1"/>
</dbReference>
<proteinExistence type="predicted"/>
<organism evidence="2 3">
    <name type="scientific">Rosa chinensis</name>
    <name type="common">China rose</name>
    <dbReference type="NCBI Taxonomy" id="74649"/>
    <lineage>
        <taxon>Eukaryota</taxon>
        <taxon>Viridiplantae</taxon>
        <taxon>Streptophyta</taxon>
        <taxon>Embryophyta</taxon>
        <taxon>Tracheophyta</taxon>
        <taxon>Spermatophyta</taxon>
        <taxon>Magnoliopsida</taxon>
        <taxon>eudicotyledons</taxon>
        <taxon>Gunneridae</taxon>
        <taxon>Pentapetalae</taxon>
        <taxon>rosids</taxon>
        <taxon>fabids</taxon>
        <taxon>Rosales</taxon>
        <taxon>Rosaceae</taxon>
        <taxon>Rosoideae</taxon>
        <taxon>Rosoideae incertae sedis</taxon>
        <taxon>Rosa</taxon>
    </lineage>
</organism>
<dbReference type="OMA" id="HIAGEDK"/>
<dbReference type="SUPFAM" id="SSF81383">
    <property type="entry name" value="F-box domain"/>
    <property type="match status" value="1"/>
</dbReference>
<dbReference type="InterPro" id="IPR036047">
    <property type="entry name" value="F-box-like_dom_sf"/>
</dbReference>
<dbReference type="OrthoDB" id="1867629at2759"/>
<dbReference type="Pfam" id="PF00646">
    <property type="entry name" value="F-box"/>
    <property type="match status" value="1"/>
</dbReference>
<feature type="domain" description="F-box" evidence="1">
    <location>
        <begin position="9"/>
        <end position="49"/>
    </location>
</feature>
<accession>A0A2P6R780</accession>